<keyword evidence="12" id="KW-0812">Transmembrane</keyword>
<dbReference type="EC" id="6.5.1.8" evidence="1"/>
<feature type="binding site" evidence="10">
    <location>
        <begin position="98"/>
        <end position="101"/>
    </location>
    <ligand>
        <name>GMP</name>
        <dbReference type="ChEBI" id="CHEBI:58115"/>
    </ligand>
</feature>
<evidence type="ECO:0000256" key="1">
    <source>
        <dbReference type="ARBA" id="ARBA00012726"/>
    </source>
</evidence>
<organism evidence="13 14">
    <name type="scientific">Heliorestis convoluta</name>
    <dbReference type="NCBI Taxonomy" id="356322"/>
    <lineage>
        <taxon>Bacteria</taxon>
        <taxon>Bacillati</taxon>
        <taxon>Bacillota</taxon>
        <taxon>Clostridia</taxon>
        <taxon>Eubacteriales</taxon>
        <taxon>Heliobacteriaceae</taxon>
        <taxon>Heliorestis</taxon>
    </lineage>
</organism>
<dbReference type="OrthoDB" id="9802323at2"/>
<dbReference type="InterPro" id="IPR036025">
    <property type="entry name" value="RtcB-like_sf"/>
</dbReference>
<evidence type="ECO:0000256" key="8">
    <source>
        <dbReference type="ARBA" id="ARBA00047746"/>
    </source>
</evidence>
<evidence type="ECO:0000256" key="9">
    <source>
        <dbReference type="PIRSR" id="PIRSR601233-1"/>
    </source>
</evidence>
<dbReference type="InterPro" id="IPR001233">
    <property type="entry name" value="RtcB"/>
</dbReference>
<evidence type="ECO:0000256" key="2">
    <source>
        <dbReference type="ARBA" id="ARBA00022598"/>
    </source>
</evidence>
<dbReference type="GO" id="GO:0170057">
    <property type="term" value="F:RNA ligase (GTP) activity"/>
    <property type="evidence" value="ECO:0007669"/>
    <property type="project" value="UniProtKB-EC"/>
</dbReference>
<evidence type="ECO:0000313" key="13">
    <source>
        <dbReference type="EMBL" id="QGG48840.1"/>
    </source>
</evidence>
<keyword evidence="2" id="KW-0436">Ligase</keyword>
<feature type="binding site" evidence="11">
    <location>
        <position position="66"/>
    </location>
    <ligand>
        <name>Mn(2+)</name>
        <dbReference type="ChEBI" id="CHEBI:29035"/>
        <label>2</label>
    </ligand>
</feature>
<keyword evidence="14" id="KW-1185">Reference proteome</keyword>
<evidence type="ECO:0000256" key="12">
    <source>
        <dbReference type="SAM" id="Phobius"/>
    </source>
</evidence>
<dbReference type="GO" id="GO:0042245">
    <property type="term" value="P:RNA repair"/>
    <property type="evidence" value="ECO:0007669"/>
    <property type="project" value="UniProtKB-KW"/>
</dbReference>
<sequence>MATTTANSDLAHLPLDSQEGMDYLEWMNLALAFAQENRLVIMAQVQEVLSQYFSDLSFEKPINAHHNYAALENHFNRDLVVYRKGSIRVAMGELGIIPGAMGMHSYIVRGHGQAKALHSCSHGAGRILSRKGALKAYSPEQVMKELSQRKVILGKRKQGIILSAYIPYVTMILANFLQLTLIKERGKKTHLSSLILVQN</sequence>
<evidence type="ECO:0000256" key="7">
    <source>
        <dbReference type="ARBA" id="ARBA00023211"/>
    </source>
</evidence>
<evidence type="ECO:0000256" key="4">
    <source>
        <dbReference type="ARBA" id="ARBA00022741"/>
    </source>
</evidence>
<gene>
    <name evidence="13" type="ORF">FTV88_2751</name>
</gene>
<dbReference type="GO" id="GO:0006281">
    <property type="term" value="P:DNA repair"/>
    <property type="evidence" value="ECO:0007669"/>
    <property type="project" value="TreeGrafter"/>
</dbReference>
<name>A0A5Q2N994_9FIRM</name>
<dbReference type="GO" id="GO:0005525">
    <property type="term" value="F:GTP binding"/>
    <property type="evidence" value="ECO:0007669"/>
    <property type="project" value="UniProtKB-KW"/>
</dbReference>
<dbReference type="Gene3D" id="3.90.1860.10">
    <property type="entry name" value="tRNA-splicing ligase RtcB"/>
    <property type="match status" value="1"/>
</dbReference>
<dbReference type="AlphaFoldDB" id="A0A5Q2N994"/>
<feature type="transmembrane region" description="Helical" evidence="12">
    <location>
        <begin position="160"/>
        <end position="182"/>
    </location>
</feature>
<feature type="binding site" evidence="10">
    <location>
        <begin position="66"/>
        <end position="67"/>
    </location>
    <ligand>
        <name>GMP</name>
        <dbReference type="ChEBI" id="CHEBI:58115"/>
    </ligand>
</feature>
<feature type="active site" description="GMP-histidine intermediate" evidence="9">
    <location>
        <position position="122"/>
    </location>
</feature>
<evidence type="ECO:0000256" key="6">
    <source>
        <dbReference type="ARBA" id="ARBA00023134"/>
    </source>
</evidence>
<evidence type="ECO:0000256" key="3">
    <source>
        <dbReference type="ARBA" id="ARBA00022723"/>
    </source>
</evidence>
<keyword evidence="5" id="KW-0692">RNA repair</keyword>
<evidence type="ECO:0000313" key="14">
    <source>
        <dbReference type="Proteomes" id="UP000366051"/>
    </source>
</evidence>
<reference evidence="14" key="1">
    <citation type="submission" date="2019-11" db="EMBL/GenBank/DDBJ databases">
        <title>Genome sequence of Heliorestis convoluta strain HH, an alkaliphilic and minimalistic phototrophic bacterium from a soda lake in Egypt.</title>
        <authorList>
            <person name="Dewey E.D."/>
            <person name="Stokes L.M."/>
            <person name="Burchell B.M."/>
            <person name="Shaffer K.N."/>
            <person name="Huntington A.M."/>
            <person name="Baker J.M."/>
            <person name="Nadendla S."/>
            <person name="Giglio M.G."/>
            <person name="Touchman J.W."/>
            <person name="Blankenship R.E."/>
            <person name="Madigan M.T."/>
            <person name="Sattley W.M."/>
        </authorList>
    </citation>
    <scope>NUCLEOTIDE SEQUENCE [LARGE SCALE GENOMIC DNA]</scope>
    <source>
        <strain evidence="14">HH</strain>
    </source>
</reference>
<dbReference type="PANTHER" id="PTHR43749:SF2">
    <property type="entry name" value="RNA-SPLICING LIGASE RTCB"/>
    <property type="match status" value="1"/>
</dbReference>
<dbReference type="SUPFAM" id="SSF103365">
    <property type="entry name" value="Hypothetical protein PH1602"/>
    <property type="match status" value="1"/>
</dbReference>
<keyword evidence="3 11" id="KW-0479">Metal-binding</keyword>
<dbReference type="InterPro" id="IPR052915">
    <property type="entry name" value="RtcB-like"/>
</dbReference>
<dbReference type="Proteomes" id="UP000366051">
    <property type="component" value="Chromosome"/>
</dbReference>
<keyword evidence="7 11" id="KW-0464">Manganese</keyword>
<dbReference type="GO" id="GO:0006396">
    <property type="term" value="P:RNA processing"/>
    <property type="evidence" value="ECO:0007669"/>
    <property type="project" value="InterPro"/>
</dbReference>
<keyword evidence="6 10" id="KW-0342">GTP-binding</keyword>
<keyword evidence="12" id="KW-0472">Membrane</keyword>
<dbReference type="GO" id="GO:0030145">
    <property type="term" value="F:manganese ion binding"/>
    <property type="evidence" value="ECO:0007669"/>
    <property type="project" value="TreeGrafter"/>
</dbReference>
<dbReference type="RefSeq" id="WP_153725934.1">
    <property type="nucleotide sequence ID" value="NZ_CP045875.1"/>
</dbReference>
<evidence type="ECO:0000256" key="10">
    <source>
        <dbReference type="PIRSR" id="PIRSR601233-2"/>
    </source>
</evidence>
<proteinExistence type="predicted"/>
<accession>A0A5Q2N994</accession>
<evidence type="ECO:0000256" key="11">
    <source>
        <dbReference type="PIRSR" id="PIRSR601233-3"/>
    </source>
</evidence>
<comment type="cofactor">
    <cofactor evidence="11">
        <name>Mn(2+)</name>
        <dbReference type="ChEBI" id="CHEBI:29035"/>
    </cofactor>
    <text evidence="11">Binds 2 manganese ions per subunit.</text>
</comment>
<dbReference type="EMBL" id="CP045875">
    <property type="protein sequence ID" value="QGG48840.1"/>
    <property type="molecule type" value="Genomic_DNA"/>
</dbReference>
<dbReference type="GO" id="GO:0003909">
    <property type="term" value="F:DNA ligase activity"/>
    <property type="evidence" value="ECO:0007669"/>
    <property type="project" value="TreeGrafter"/>
</dbReference>
<protein>
    <recommendedName>
        <fullName evidence="1">3'-phosphate/5'-hydroxy nucleic acid ligase</fullName>
        <ecNumber evidence="1">6.5.1.8</ecNumber>
    </recommendedName>
</protein>
<dbReference type="PANTHER" id="PTHR43749">
    <property type="entry name" value="RNA-SPLICING LIGASE RTCB"/>
    <property type="match status" value="1"/>
</dbReference>
<feature type="binding site" evidence="10">
    <location>
        <begin position="122"/>
        <end position="125"/>
    </location>
    <ligand>
        <name>GMP</name>
        <dbReference type="ChEBI" id="CHEBI:58115"/>
    </ligand>
</feature>
<dbReference type="Pfam" id="PF01139">
    <property type="entry name" value="RtcB"/>
    <property type="match status" value="1"/>
</dbReference>
<dbReference type="KEGG" id="hcv:FTV88_2751"/>
<evidence type="ECO:0000256" key="5">
    <source>
        <dbReference type="ARBA" id="ARBA00022800"/>
    </source>
</evidence>
<keyword evidence="4 10" id="KW-0547">Nucleotide-binding</keyword>
<keyword evidence="12" id="KW-1133">Transmembrane helix</keyword>
<comment type="catalytic activity">
    <reaction evidence="8">
        <text>a 3'-end 3'-phospho-ribonucleotide-RNA + a 5'-end dephospho-ribonucleoside-RNA + GTP = a ribonucleotidyl-ribonucleotide-RNA + GMP + diphosphate</text>
        <dbReference type="Rhea" id="RHEA:68076"/>
        <dbReference type="Rhea" id="RHEA-COMP:10463"/>
        <dbReference type="Rhea" id="RHEA-COMP:13936"/>
        <dbReference type="Rhea" id="RHEA-COMP:17355"/>
        <dbReference type="ChEBI" id="CHEBI:33019"/>
        <dbReference type="ChEBI" id="CHEBI:37565"/>
        <dbReference type="ChEBI" id="CHEBI:58115"/>
        <dbReference type="ChEBI" id="CHEBI:83062"/>
        <dbReference type="ChEBI" id="CHEBI:138284"/>
        <dbReference type="ChEBI" id="CHEBI:173118"/>
        <dbReference type="EC" id="6.5.1.8"/>
    </reaction>
</comment>
<feature type="binding site" evidence="10">
    <location>
        <position position="105"/>
    </location>
    <ligand>
        <name>GMP</name>
        <dbReference type="ChEBI" id="CHEBI:58115"/>
    </ligand>
</feature>